<dbReference type="PROSITE" id="PS51790">
    <property type="entry name" value="MSRB"/>
    <property type="match status" value="1"/>
</dbReference>
<evidence type="ECO:0000313" key="5">
    <source>
        <dbReference type="EMBL" id="SIS13844.1"/>
    </source>
</evidence>
<name>A0A1N7GMM3_9EURY</name>
<evidence type="ECO:0000256" key="1">
    <source>
        <dbReference type="ARBA" id="ARBA00012499"/>
    </source>
</evidence>
<evidence type="ECO:0000256" key="2">
    <source>
        <dbReference type="ARBA" id="ARBA00023002"/>
    </source>
</evidence>
<evidence type="ECO:0000256" key="3">
    <source>
        <dbReference type="ARBA" id="ARBA00048488"/>
    </source>
</evidence>
<evidence type="ECO:0000313" key="6">
    <source>
        <dbReference type="Proteomes" id="UP000185936"/>
    </source>
</evidence>
<dbReference type="InterPro" id="IPR028427">
    <property type="entry name" value="Met_Sox_Rdtase_MsrB"/>
</dbReference>
<proteinExistence type="predicted"/>
<dbReference type="PANTHER" id="PTHR10173:SF52">
    <property type="entry name" value="METHIONINE-R-SULFOXIDE REDUCTASE B1"/>
    <property type="match status" value="1"/>
</dbReference>
<sequence>MRKRLTDDGQPETESEWRTVLSDEEYHVLREAGTEPAGTSELLHTDEDGVFECAGCRSELFHTDQKYRSGTGWPSFWDPTDDDAVVTQRETGLLDRRLEICCAECGGHLGHVFDDGPEPTGKRYCLNGVALTFTATNSEGATQE</sequence>
<dbReference type="EMBL" id="FTNR01000013">
    <property type="protein sequence ID" value="SIS13844.1"/>
    <property type="molecule type" value="Genomic_DNA"/>
</dbReference>
<dbReference type="Gene3D" id="2.170.150.20">
    <property type="entry name" value="Peptide methionine sulfoxide reductase"/>
    <property type="match status" value="1"/>
</dbReference>
<dbReference type="GO" id="GO:0033743">
    <property type="term" value="F:peptide-methionine (R)-S-oxide reductase activity"/>
    <property type="evidence" value="ECO:0007669"/>
    <property type="project" value="UniProtKB-EC"/>
</dbReference>
<keyword evidence="6" id="KW-1185">Reference proteome</keyword>
<dbReference type="Proteomes" id="UP000185936">
    <property type="component" value="Unassembled WGS sequence"/>
</dbReference>
<dbReference type="PANTHER" id="PTHR10173">
    <property type="entry name" value="METHIONINE SULFOXIDE REDUCTASE"/>
    <property type="match status" value="1"/>
</dbReference>
<gene>
    <name evidence="5" type="ORF">SAMN05421752_113105</name>
</gene>
<dbReference type="OrthoDB" id="5961at2157"/>
<dbReference type="Pfam" id="PF01641">
    <property type="entry name" value="SelR"/>
    <property type="match status" value="1"/>
</dbReference>
<comment type="catalytic activity">
    <reaction evidence="3">
        <text>L-methionyl-[protein] + [thioredoxin]-disulfide + H2O = L-methionyl-(R)-S-oxide-[protein] + [thioredoxin]-dithiol</text>
        <dbReference type="Rhea" id="RHEA:24164"/>
        <dbReference type="Rhea" id="RHEA-COMP:10698"/>
        <dbReference type="Rhea" id="RHEA-COMP:10700"/>
        <dbReference type="Rhea" id="RHEA-COMP:12313"/>
        <dbReference type="Rhea" id="RHEA-COMP:12314"/>
        <dbReference type="ChEBI" id="CHEBI:15377"/>
        <dbReference type="ChEBI" id="CHEBI:16044"/>
        <dbReference type="ChEBI" id="CHEBI:29950"/>
        <dbReference type="ChEBI" id="CHEBI:45764"/>
        <dbReference type="ChEBI" id="CHEBI:50058"/>
        <dbReference type="EC" id="1.8.4.12"/>
    </reaction>
</comment>
<dbReference type="SUPFAM" id="SSF51316">
    <property type="entry name" value="Mss4-like"/>
    <property type="match status" value="1"/>
</dbReference>
<dbReference type="GO" id="GO:0005737">
    <property type="term" value="C:cytoplasm"/>
    <property type="evidence" value="ECO:0007669"/>
    <property type="project" value="TreeGrafter"/>
</dbReference>
<keyword evidence="2" id="KW-0560">Oxidoreductase</keyword>
<reference evidence="6" key="1">
    <citation type="submission" date="2017-01" db="EMBL/GenBank/DDBJ databases">
        <authorList>
            <person name="Varghese N."/>
            <person name="Submissions S."/>
        </authorList>
    </citation>
    <scope>NUCLEOTIDE SEQUENCE [LARGE SCALE GENOMIC DNA]</scope>
    <source>
        <strain evidence="6">type strain: HArc-</strain>
    </source>
</reference>
<dbReference type="InterPro" id="IPR011057">
    <property type="entry name" value="Mss4-like_sf"/>
</dbReference>
<dbReference type="GO" id="GO:0006979">
    <property type="term" value="P:response to oxidative stress"/>
    <property type="evidence" value="ECO:0007669"/>
    <property type="project" value="InterPro"/>
</dbReference>
<dbReference type="STRING" id="308853.SAMN05421752_113105"/>
<dbReference type="AlphaFoldDB" id="A0A1N7GMM3"/>
<dbReference type="EC" id="1.8.4.12" evidence="1"/>
<evidence type="ECO:0000259" key="4">
    <source>
        <dbReference type="PROSITE" id="PS51790"/>
    </source>
</evidence>
<dbReference type="InterPro" id="IPR002579">
    <property type="entry name" value="Met_Sox_Rdtase_MsrB_dom"/>
</dbReference>
<feature type="domain" description="MsrB" evidence="4">
    <location>
        <begin position="14"/>
        <end position="136"/>
    </location>
</feature>
<accession>A0A1N7GMM3</accession>
<organism evidence="5 6">
    <name type="scientific">Natronorubrum thiooxidans</name>
    <dbReference type="NCBI Taxonomy" id="308853"/>
    <lineage>
        <taxon>Archaea</taxon>
        <taxon>Methanobacteriati</taxon>
        <taxon>Methanobacteriota</taxon>
        <taxon>Stenosarchaea group</taxon>
        <taxon>Halobacteria</taxon>
        <taxon>Halobacteriales</taxon>
        <taxon>Natrialbaceae</taxon>
        <taxon>Natronorubrum</taxon>
    </lineage>
</organism>
<dbReference type="NCBIfam" id="TIGR00357">
    <property type="entry name" value="peptide-methionine (R)-S-oxide reductase MsrB"/>
    <property type="match status" value="1"/>
</dbReference>
<protein>
    <recommendedName>
        <fullName evidence="1">peptide-methionine (R)-S-oxide reductase</fullName>
        <ecNumber evidence="1">1.8.4.12</ecNumber>
    </recommendedName>
</protein>
<dbReference type="RefSeq" id="WP_076610258.1">
    <property type="nucleotide sequence ID" value="NZ_FTNR01000013.1"/>
</dbReference>
<dbReference type="GO" id="GO:0030091">
    <property type="term" value="P:protein repair"/>
    <property type="evidence" value="ECO:0007669"/>
    <property type="project" value="InterPro"/>
</dbReference>